<dbReference type="Proteomes" id="UP000230233">
    <property type="component" value="Chromosome I"/>
</dbReference>
<evidence type="ECO:0000259" key="1">
    <source>
        <dbReference type="SMART" id="SM00225"/>
    </source>
</evidence>
<dbReference type="EMBL" id="PDUG01000001">
    <property type="protein sequence ID" value="PIC53148.1"/>
    <property type="molecule type" value="Genomic_DNA"/>
</dbReference>
<dbReference type="InterPro" id="IPR000210">
    <property type="entry name" value="BTB/POZ_dom"/>
</dbReference>
<name>A0A2G5VN04_9PELO</name>
<reference evidence="3" key="1">
    <citation type="submission" date="2017-10" db="EMBL/GenBank/DDBJ databases">
        <title>Rapid genome shrinkage in a self-fertile nematode reveals novel sperm competition proteins.</title>
        <authorList>
            <person name="Yin D."/>
            <person name="Schwarz E.M."/>
            <person name="Thomas C.G."/>
            <person name="Felde R.L."/>
            <person name="Korf I.F."/>
            <person name="Cutter A.D."/>
            <person name="Schartner C.M."/>
            <person name="Ralston E.J."/>
            <person name="Meyer B.J."/>
            <person name="Haag E.S."/>
        </authorList>
    </citation>
    <scope>NUCLEOTIDE SEQUENCE [LARGE SCALE GENOMIC DNA]</scope>
    <source>
        <strain evidence="3">JU1422</strain>
    </source>
</reference>
<feature type="domain" description="BTB" evidence="1">
    <location>
        <begin position="151"/>
        <end position="241"/>
    </location>
</feature>
<dbReference type="PANTHER" id="PTHR22743:SF165">
    <property type="entry name" value="BTB AND MATH DOMAIN CONTAINING-RELATED"/>
    <property type="match status" value="1"/>
</dbReference>
<keyword evidence="3" id="KW-1185">Reference proteome</keyword>
<dbReference type="InterPro" id="IPR011333">
    <property type="entry name" value="SKP1/BTB/POZ_sf"/>
</dbReference>
<dbReference type="Pfam" id="PF00651">
    <property type="entry name" value="BTB"/>
    <property type="match status" value="1"/>
</dbReference>
<evidence type="ECO:0000313" key="2">
    <source>
        <dbReference type="EMBL" id="PIC53148.1"/>
    </source>
</evidence>
<dbReference type="SUPFAM" id="SSF54695">
    <property type="entry name" value="POZ domain"/>
    <property type="match status" value="1"/>
</dbReference>
<sequence length="320" mass="36890">MSKQIMIGIREQVELVENSHFGSQKQPKAFDKNFTHGGFVFTHEGTIDGDQMNFSVHFNDGIKNEIGLNVTWRFEWDGKPSSRCREESIRKTIEIEAEDASIGAKFSLPLSEIISMADGKSLILRAVINIHHTNGLKGPLKRFDISNSDCSDCIVQVEEELFYVSKSYLLSQCPKLYYKTLPDRLKVYRVHPTIFQDFLEVLHAVPGAIMEHNIGHILSFAFFCGAQTVLDKCEDYLLNTESNVTLREKLNHSNDYRLEKLQDTLINQVFDVEYLDFFLYEKVLRSQNYSLVMKVSNRIDVLRGEPQCCFRQFPSLPSRR</sequence>
<dbReference type="AlphaFoldDB" id="A0A2G5VN04"/>
<dbReference type="SMART" id="SM00225">
    <property type="entry name" value="BTB"/>
    <property type="match status" value="1"/>
</dbReference>
<evidence type="ECO:0000313" key="3">
    <source>
        <dbReference type="Proteomes" id="UP000230233"/>
    </source>
</evidence>
<proteinExistence type="predicted"/>
<gene>
    <name evidence="2" type="primary">Cnig_chr_I.g2970</name>
    <name evidence="2" type="ORF">B9Z55_002970</name>
</gene>
<dbReference type="Gene3D" id="3.30.710.10">
    <property type="entry name" value="Potassium Channel Kv1.1, Chain A"/>
    <property type="match status" value="1"/>
</dbReference>
<dbReference type="InterPro" id="IPR052664">
    <property type="entry name" value="BTB-MATH_domain_protein"/>
</dbReference>
<comment type="caution">
    <text evidence="2">The sequence shown here is derived from an EMBL/GenBank/DDBJ whole genome shotgun (WGS) entry which is preliminary data.</text>
</comment>
<protein>
    <recommendedName>
        <fullName evidence="1">BTB domain-containing protein</fullName>
    </recommendedName>
</protein>
<organism evidence="2 3">
    <name type="scientific">Caenorhabditis nigoni</name>
    <dbReference type="NCBI Taxonomy" id="1611254"/>
    <lineage>
        <taxon>Eukaryota</taxon>
        <taxon>Metazoa</taxon>
        <taxon>Ecdysozoa</taxon>
        <taxon>Nematoda</taxon>
        <taxon>Chromadorea</taxon>
        <taxon>Rhabditida</taxon>
        <taxon>Rhabditina</taxon>
        <taxon>Rhabditomorpha</taxon>
        <taxon>Rhabditoidea</taxon>
        <taxon>Rhabditidae</taxon>
        <taxon>Peloderinae</taxon>
        <taxon>Caenorhabditis</taxon>
    </lineage>
</organism>
<dbReference type="PANTHER" id="PTHR22743">
    <property type="entry name" value="MEPRIN/TRAF-LIKE MATH FAMILY-C.ELEGANS"/>
    <property type="match status" value="1"/>
</dbReference>
<accession>A0A2G5VN04</accession>